<dbReference type="InterPro" id="IPR003362">
    <property type="entry name" value="Bact_transf"/>
</dbReference>
<accession>Q1ZRK7</accession>
<evidence type="ECO:0000256" key="2">
    <source>
        <dbReference type="SAM" id="Phobius"/>
    </source>
</evidence>
<feature type="domain" description="Bacterial sugar transferase" evidence="3">
    <location>
        <begin position="7"/>
        <end position="191"/>
    </location>
</feature>
<organism evidence="4 5">
    <name type="scientific">Photobacterium angustum (strain S14 / CCUG 15956)</name>
    <name type="common">Vibrio sp. (strain S14 / CCUG 15956)</name>
    <dbReference type="NCBI Taxonomy" id="314292"/>
    <lineage>
        <taxon>Bacteria</taxon>
        <taxon>Pseudomonadati</taxon>
        <taxon>Pseudomonadota</taxon>
        <taxon>Gammaproteobacteria</taxon>
        <taxon>Vibrionales</taxon>
        <taxon>Vibrionaceae</taxon>
        <taxon>Photobacterium</taxon>
    </lineage>
</organism>
<feature type="transmembrane region" description="Helical" evidence="2">
    <location>
        <begin position="12"/>
        <end position="33"/>
    </location>
</feature>
<dbReference type="RefSeq" id="WP_005369149.1">
    <property type="nucleotide sequence ID" value="NZ_CH902600.1"/>
</dbReference>
<dbReference type="eggNOG" id="COG2148">
    <property type="taxonomic scope" value="Bacteria"/>
</dbReference>
<dbReference type="HOGENOM" id="CLU_024920_1_4_6"/>
<keyword evidence="2" id="KW-0472">Membrane</keyword>
<dbReference type="PANTHER" id="PTHR30576">
    <property type="entry name" value="COLANIC BIOSYNTHESIS UDP-GLUCOSE LIPID CARRIER TRANSFERASE"/>
    <property type="match status" value="1"/>
</dbReference>
<protein>
    <submittedName>
        <fullName evidence="4">Sugar transferase involved in lipopolysaccharide synthesis</fullName>
    </submittedName>
</protein>
<dbReference type="AlphaFoldDB" id="Q1ZRK7"/>
<evidence type="ECO:0000259" key="3">
    <source>
        <dbReference type="Pfam" id="PF02397"/>
    </source>
</evidence>
<keyword evidence="4" id="KW-0808">Transferase</keyword>
<dbReference type="EMBL" id="AAOJ01000002">
    <property type="protein sequence ID" value="EAS65320.1"/>
    <property type="molecule type" value="Genomic_DNA"/>
</dbReference>
<gene>
    <name evidence="4" type="ORF">VAS14_06353</name>
</gene>
<name>Q1ZRK7_PHOAS</name>
<comment type="caution">
    <text evidence="4">The sequence shown here is derived from an EMBL/GenBank/DDBJ whole genome shotgun (WGS) entry which is preliminary data.</text>
</comment>
<reference evidence="4 5" key="1">
    <citation type="journal article" date="2009" name="Proc. Natl. Acad. Sci. U.S.A.">
        <title>The genomic basis of trophic strategy in marine bacteria.</title>
        <authorList>
            <person name="Lauro F.M."/>
            <person name="McDougald D."/>
            <person name="Thomas T."/>
            <person name="Williams T.J."/>
            <person name="Egan S."/>
            <person name="Rice S."/>
            <person name="DeMaere M.Z."/>
            <person name="Ting L."/>
            <person name="Ertan H."/>
            <person name="Johnson J."/>
            <person name="Ferriera S."/>
            <person name="Lapidus A."/>
            <person name="Anderson I."/>
            <person name="Kyrpides N."/>
            <person name="Munk A.C."/>
            <person name="Detter C."/>
            <person name="Han C.S."/>
            <person name="Brown M.V."/>
            <person name="Robb F.T."/>
            <person name="Kjelleberg S."/>
            <person name="Cavicchioli R."/>
        </authorList>
    </citation>
    <scope>NUCLEOTIDE SEQUENCE [LARGE SCALE GENOMIC DNA]</scope>
    <source>
        <strain evidence="4 5">S14</strain>
    </source>
</reference>
<keyword evidence="2" id="KW-0812">Transmembrane</keyword>
<dbReference type="Pfam" id="PF02397">
    <property type="entry name" value="Bac_transf"/>
    <property type="match status" value="1"/>
</dbReference>
<evidence type="ECO:0000313" key="5">
    <source>
        <dbReference type="Proteomes" id="UP000001603"/>
    </source>
</evidence>
<evidence type="ECO:0000256" key="1">
    <source>
        <dbReference type="ARBA" id="ARBA00006464"/>
    </source>
</evidence>
<dbReference type="OrthoDB" id="9808602at2"/>
<proteinExistence type="inferred from homology"/>
<comment type="similarity">
    <text evidence="1">Belongs to the bacterial sugar transferase family.</text>
</comment>
<dbReference type="GO" id="GO:0016780">
    <property type="term" value="F:phosphotransferase activity, for other substituted phosphate groups"/>
    <property type="evidence" value="ECO:0007669"/>
    <property type="project" value="TreeGrafter"/>
</dbReference>
<dbReference type="Proteomes" id="UP000001603">
    <property type="component" value="Unassembled WGS sequence"/>
</dbReference>
<keyword evidence="2" id="KW-1133">Transmembrane helix</keyword>
<sequence length="211" mass="24353">MFNKGLKRIFDLFFSIVGIILFSPFFIIIPILIKRESDGPVLFKQDRIGINGKIFSIYKFRSMVVNAENIGGGLFNTADDPRVTRVGNFLRNTSLDEIPQFLNILKGDMSFVGPRPPVTYELGDYNDWDEDLKKSFSIKPGVTGLAQVSGRNELNWDQKTKYNLEYLEKEKKYGLIYDIKIILLTIYKVIKNEGCHELSENIEKDKERIKK</sequence>
<evidence type="ECO:0000313" key="4">
    <source>
        <dbReference type="EMBL" id="EAS65320.1"/>
    </source>
</evidence>
<dbReference type="PANTHER" id="PTHR30576:SF0">
    <property type="entry name" value="UNDECAPRENYL-PHOSPHATE N-ACETYLGALACTOSAMINYL 1-PHOSPHATE TRANSFERASE-RELATED"/>
    <property type="match status" value="1"/>
</dbReference>